<dbReference type="AlphaFoldDB" id="A0A4V1Y5H7"/>
<evidence type="ECO:0000313" key="1">
    <source>
        <dbReference type="EMBL" id="RYQ40886.1"/>
    </source>
</evidence>
<evidence type="ECO:0008006" key="3">
    <source>
        <dbReference type="Google" id="ProtNLM"/>
    </source>
</evidence>
<reference evidence="1 2" key="1">
    <citation type="submission" date="2018-12" db="EMBL/GenBank/DDBJ databases">
        <title>Unveiling genomic diversity among members of the Bifidobacterium pseudolongum species, a widely distributed gut commensal of the animal kingdom.</title>
        <authorList>
            <person name="Lugli G.A."/>
            <person name="Duranti S."/>
            <person name="Albert K."/>
            <person name="Mancabelli L."/>
            <person name="Napoli S."/>
            <person name="Viappiani A."/>
            <person name="Anzalone R."/>
            <person name="Longhi G."/>
            <person name="Milani C."/>
            <person name="Turroni F."/>
            <person name="Alessandri G."/>
            <person name="Sela D.A."/>
            <person name="Van Sinderen D."/>
            <person name="Ventura M."/>
        </authorList>
    </citation>
    <scope>NUCLEOTIDE SEQUENCE [LARGE SCALE GENOMIC DNA]</scope>
    <source>
        <strain evidence="1 2">2001B</strain>
    </source>
</reference>
<name>A0A4V1Y5H7_9BIFI</name>
<accession>A0A4V1Y5H7</accession>
<protein>
    <recommendedName>
        <fullName evidence="3">Riboflavin deaminase</fullName>
    </recommendedName>
</protein>
<dbReference type="RefSeq" id="WP_129914173.1">
    <property type="nucleotide sequence ID" value="NZ_RYUY01000001.1"/>
</dbReference>
<evidence type="ECO:0000313" key="2">
    <source>
        <dbReference type="Proteomes" id="UP000293208"/>
    </source>
</evidence>
<comment type="caution">
    <text evidence="1">The sequence shown here is derived from an EMBL/GenBank/DDBJ whole genome shotgun (WGS) entry which is preliminary data.</text>
</comment>
<gene>
    <name evidence="1" type="ORF">PG2001B_0773</name>
</gene>
<proteinExistence type="predicted"/>
<sequence length="453" mass="51369">MPSAFATHPPILFNTHGFLRDVRVVQCRFETLVSEHRRTPFTLTDDLGYTDVVLTPLAERLFGGTAWPDTLHLAIVTGEPAIVEQCRGFLDGIVGETEDRSWQCWLMRLVIDGIMAMCANRTLDGLPMALRVRRRKALRKTLRNRRPHRSDDGHKCYEDHLAYARQNQWLCATTLLRWGTPAQTTVRAARQFMMCHESALMLIDDGECFTHGETVHVVGEDTCPDTTAPGTSPIDDYLQGLRSQADTAYRMSARHTQIVQELESSRGVPPSEADVRYLYDAERLIGAYQRLQHDDMPSHTELLTQVLLYDNPTGMALWENPVYLFDMACSLLGCMEGFRAARFFEAHCSSQHAASIDLLEDHMRVVRDEGLMRLPLRIVGETQELYSQVDAVGPSCRTSLHNIHRRNRADAFSIILDRLPARNPACVRDIALCFADERYDDYARMVEPFVAAA</sequence>
<dbReference type="Proteomes" id="UP000293208">
    <property type="component" value="Unassembled WGS sequence"/>
</dbReference>
<dbReference type="EMBL" id="RYUY01000001">
    <property type="protein sequence ID" value="RYQ40886.1"/>
    <property type="molecule type" value="Genomic_DNA"/>
</dbReference>
<organism evidence="1 2">
    <name type="scientific">Bifidobacterium pseudolongum subsp. globosum</name>
    <dbReference type="NCBI Taxonomy" id="1690"/>
    <lineage>
        <taxon>Bacteria</taxon>
        <taxon>Bacillati</taxon>
        <taxon>Actinomycetota</taxon>
        <taxon>Actinomycetes</taxon>
        <taxon>Bifidobacteriales</taxon>
        <taxon>Bifidobacteriaceae</taxon>
        <taxon>Bifidobacterium</taxon>
    </lineage>
</organism>